<keyword evidence="2" id="KW-1185">Reference proteome</keyword>
<organism evidence="1 2">
    <name type="scientific">Trichonephila clavata</name>
    <name type="common">Joro spider</name>
    <name type="synonym">Nephila clavata</name>
    <dbReference type="NCBI Taxonomy" id="2740835"/>
    <lineage>
        <taxon>Eukaryota</taxon>
        <taxon>Metazoa</taxon>
        <taxon>Ecdysozoa</taxon>
        <taxon>Arthropoda</taxon>
        <taxon>Chelicerata</taxon>
        <taxon>Arachnida</taxon>
        <taxon>Araneae</taxon>
        <taxon>Araneomorphae</taxon>
        <taxon>Entelegynae</taxon>
        <taxon>Araneoidea</taxon>
        <taxon>Nephilidae</taxon>
        <taxon>Trichonephila</taxon>
    </lineage>
</organism>
<evidence type="ECO:0000313" key="1">
    <source>
        <dbReference type="EMBL" id="GFQ72997.1"/>
    </source>
</evidence>
<protein>
    <submittedName>
        <fullName evidence="1">Uncharacterized protein</fullName>
    </submittedName>
</protein>
<proteinExistence type="predicted"/>
<gene>
    <name evidence="1" type="ORF">TNCT_108631</name>
</gene>
<reference evidence="1" key="1">
    <citation type="submission" date="2020-07" db="EMBL/GenBank/DDBJ databases">
        <title>Multicomponent nature underlies the extraordinary mechanical properties of spider dragline silk.</title>
        <authorList>
            <person name="Kono N."/>
            <person name="Nakamura H."/>
            <person name="Mori M."/>
            <person name="Yoshida Y."/>
            <person name="Ohtoshi R."/>
            <person name="Malay A.D."/>
            <person name="Moran D.A.P."/>
            <person name="Tomita M."/>
            <person name="Numata K."/>
            <person name="Arakawa K."/>
        </authorList>
    </citation>
    <scope>NUCLEOTIDE SEQUENCE</scope>
</reference>
<comment type="caution">
    <text evidence="1">The sequence shown here is derived from an EMBL/GenBank/DDBJ whole genome shotgun (WGS) entry which is preliminary data.</text>
</comment>
<dbReference type="EMBL" id="BMAO01031182">
    <property type="protein sequence ID" value="GFQ72997.1"/>
    <property type="molecule type" value="Genomic_DNA"/>
</dbReference>
<accession>A0A8X6F847</accession>
<evidence type="ECO:0000313" key="2">
    <source>
        <dbReference type="Proteomes" id="UP000887116"/>
    </source>
</evidence>
<dbReference type="AlphaFoldDB" id="A0A8X6F847"/>
<dbReference type="Proteomes" id="UP000887116">
    <property type="component" value="Unassembled WGS sequence"/>
</dbReference>
<name>A0A8X6F847_TRICU</name>
<sequence>MCFVPFGEKSVCAVCRSIQLENVQWLVATSRVDTSLTSISGGLERQEHVNFRCGHVNTCGFSFKRQIIV</sequence>